<dbReference type="EMBL" id="WSUT01000001">
    <property type="protein sequence ID" value="MWC42165.1"/>
    <property type="molecule type" value="Genomic_DNA"/>
</dbReference>
<dbReference type="Proteomes" id="UP000436801">
    <property type="component" value="Unassembled WGS sequence"/>
</dbReference>
<evidence type="ECO:0000259" key="7">
    <source>
        <dbReference type="Pfam" id="PF00593"/>
    </source>
</evidence>
<dbReference type="InterPro" id="IPR010104">
    <property type="entry name" value="TonB_rcpt_bac"/>
</dbReference>
<organism evidence="10 11">
    <name type="scientific">Sphingomonas carotinifaciens</name>
    <dbReference type="NCBI Taxonomy" id="1166323"/>
    <lineage>
        <taxon>Bacteria</taxon>
        <taxon>Pseudomonadati</taxon>
        <taxon>Pseudomonadota</taxon>
        <taxon>Alphaproteobacteria</taxon>
        <taxon>Sphingomonadales</taxon>
        <taxon>Sphingomonadaceae</taxon>
        <taxon>Sphingomonas</taxon>
    </lineage>
</organism>
<feature type="chain" id="PRO_5036307344" evidence="6">
    <location>
        <begin position="22"/>
        <end position="954"/>
    </location>
</feature>
<feature type="signal peptide" evidence="6">
    <location>
        <begin position="1"/>
        <end position="21"/>
    </location>
</feature>
<dbReference type="EMBL" id="FNBI01000004">
    <property type="protein sequence ID" value="SDF55067.1"/>
    <property type="molecule type" value="Genomic_DNA"/>
</dbReference>
<feature type="region of interest" description="Disordered" evidence="5">
    <location>
        <begin position="24"/>
        <end position="52"/>
    </location>
</feature>
<dbReference type="PANTHER" id="PTHR40980">
    <property type="entry name" value="PLUG DOMAIN-CONTAINING PROTEIN"/>
    <property type="match status" value="1"/>
</dbReference>
<accession>A0A1G7LZY6</accession>
<dbReference type="InterPro" id="IPR012910">
    <property type="entry name" value="Plug_dom"/>
</dbReference>
<keyword evidence="11" id="KW-1185">Reference proteome</keyword>
<dbReference type="RefSeq" id="WP_149682417.1">
    <property type="nucleotide sequence ID" value="NZ_FNBI01000004.1"/>
</dbReference>
<dbReference type="OrthoDB" id="5476657at2"/>
<keyword evidence="4" id="KW-0798">TonB box</keyword>
<dbReference type="GO" id="GO:0009279">
    <property type="term" value="C:cell outer membrane"/>
    <property type="evidence" value="ECO:0007669"/>
    <property type="project" value="UniProtKB-SubCell"/>
</dbReference>
<reference evidence="9 12" key="2">
    <citation type="submission" date="2019-12" db="EMBL/GenBank/DDBJ databases">
        <authorList>
            <person name="Zheng J."/>
        </authorList>
    </citation>
    <scope>NUCLEOTIDE SEQUENCE [LARGE SCALE GENOMIC DNA]</scope>
    <source>
        <strain evidence="9 12">DSM 27347</strain>
    </source>
</reference>
<name>A0A1G7LZY6_9SPHN</name>
<keyword evidence="3" id="KW-0998">Cell outer membrane</keyword>
<dbReference type="PANTHER" id="PTHR40980:SF3">
    <property type="entry name" value="TONB-DEPENDENT RECEPTOR-LIKE BETA-BARREL DOMAIN-CONTAINING PROTEIN"/>
    <property type="match status" value="1"/>
</dbReference>
<dbReference type="SUPFAM" id="SSF56935">
    <property type="entry name" value="Porins"/>
    <property type="match status" value="1"/>
</dbReference>
<feature type="domain" description="TonB-dependent receptor-like beta-barrel" evidence="7">
    <location>
        <begin position="471"/>
        <end position="921"/>
    </location>
</feature>
<dbReference type="InterPro" id="IPR037066">
    <property type="entry name" value="Plug_dom_sf"/>
</dbReference>
<keyword evidence="10" id="KW-0675">Receptor</keyword>
<gene>
    <name evidence="9" type="ORF">GQR91_00610</name>
    <name evidence="10" type="ORF">SAMN05216557_10427</name>
</gene>
<evidence type="ECO:0000313" key="12">
    <source>
        <dbReference type="Proteomes" id="UP000436801"/>
    </source>
</evidence>
<dbReference type="Gene3D" id="2.170.130.10">
    <property type="entry name" value="TonB-dependent receptor, plug domain"/>
    <property type="match status" value="1"/>
</dbReference>
<sequence>MKALLLCGAALLACGALPAGAQSNANSVADTGTPQADRPEQPRGPSEEAADEDIVVTGIRASLRSSVATKRNADNIVDSISAEDTGKFPDNNVAESLQRITGVAIDRSGGEGQFITVRGLGPEFNTVLVNGRIMATDNDGREFSFDVLSSNMIQRTDVYKSTLPQLQEGGIGATVNVVTARPLDGKAGLNLAAAAGGIYDGLADKLSPDVSGVVSWTNSAKTFGAVFAASYTDRRSQRDFVDLNGWILGSQRQVNAATTATGLQPTIGTVLTQSGQIHTPRNLNFNRESQQRERLNLSGAIQAQLNDAALLTIDGLYSKFNVKSVNRFFGVFYTEPFIGLTTDANGTVTGFNRPGTQFVNANPALNAASLGDNRVTASQNDNVVTSVDRRTESYQFGANVAVDLTDSLTMKFDASTTKATRNQPRQFLVVGSLAQTAPRFDLTPENDLPTASNLGPITDASLLRAHYGLNEFVRVKDEGSEFHIDGEWKADDGIFQKLLFGLSYNKRQKVRTVASNTGTDCTYCGYDVPIPSSLVQAFTLDGFLNKASGSKNVPSSFFTFNPADVFAYISQPSVLAIPRQGRTAAEQAAEAARLLAIAGGPYGLRDQPGQTLNVTEKVAAIYINAMFGSDNWSANVGGRLVDTKLVSRGFGQFVLGITRNPGDDNLLITLGAAQPVQVRNSYTNFLPSANIKYDIDAQTILRGAVSQTVTRPTLTSLGVDNSYGGRVTNAVSSGGNATLRPFRSTNYDLSLEHYFNAVSYVSLSGFYKSFKDFLETQTLSVPLFGYNFQDTRTRNGQSGSIAGVEVGGQYTLDSLPGILSGLGVAGNYTYVSSNVDRGSGTASNAGCGYNGLSPHSANGSVFYEKFGIQARASYNWRSSFLRACFGAASRPENRDSYGQFDASIAYDVTPQLQVYVQGVNLTSAYVNDYSVLEDRFLLLQNTGSRYLFGVRARF</sequence>
<evidence type="ECO:0000313" key="10">
    <source>
        <dbReference type="EMBL" id="SDF55067.1"/>
    </source>
</evidence>
<keyword evidence="2 4" id="KW-0472">Membrane</keyword>
<evidence type="ECO:0000259" key="8">
    <source>
        <dbReference type="Pfam" id="PF07715"/>
    </source>
</evidence>
<evidence type="ECO:0000313" key="11">
    <source>
        <dbReference type="Proteomes" id="UP000323502"/>
    </source>
</evidence>
<comment type="similarity">
    <text evidence="4">Belongs to the TonB-dependent receptor family.</text>
</comment>
<dbReference type="Pfam" id="PF00593">
    <property type="entry name" value="TonB_dep_Rec_b-barrel"/>
    <property type="match status" value="1"/>
</dbReference>
<dbReference type="InterPro" id="IPR036942">
    <property type="entry name" value="Beta-barrel_TonB_sf"/>
</dbReference>
<dbReference type="CDD" id="cd01347">
    <property type="entry name" value="ligand_gated_channel"/>
    <property type="match status" value="1"/>
</dbReference>
<evidence type="ECO:0000256" key="4">
    <source>
        <dbReference type="RuleBase" id="RU003357"/>
    </source>
</evidence>
<feature type="compositionally biased region" description="Polar residues" evidence="5">
    <location>
        <begin position="24"/>
        <end position="34"/>
    </location>
</feature>
<dbReference type="InterPro" id="IPR000531">
    <property type="entry name" value="Beta-barrel_TonB"/>
</dbReference>
<dbReference type="NCBIfam" id="TIGR01782">
    <property type="entry name" value="TonB-Xanth-Caul"/>
    <property type="match status" value="1"/>
</dbReference>
<reference evidence="10 11" key="1">
    <citation type="submission" date="2016-10" db="EMBL/GenBank/DDBJ databases">
        <authorList>
            <person name="Varghese N."/>
            <person name="Submissions S."/>
        </authorList>
    </citation>
    <scope>NUCLEOTIDE SEQUENCE [LARGE SCALE GENOMIC DNA]</scope>
    <source>
        <strain evidence="10 11">S7-754</strain>
    </source>
</reference>
<feature type="domain" description="TonB-dependent receptor plug" evidence="8">
    <location>
        <begin position="70"/>
        <end position="162"/>
    </location>
</feature>
<evidence type="ECO:0000256" key="6">
    <source>
        <dbReference type="SAM" id="SignalP"/>
    </source>
</evidence>
<evidence type="ECO:0000313" key="9">
    <source>
        <dbReference type="EMBL" id="MWC42165.1"/>
    </source>
</evidence>
<keyword evidence="6" id="KW-0732">Signal</keyword>
<proteinExistence type="inferred from homology"/>
<evidence type="ECO:0000256" key="1">
    <source>
        <dbReference type="ARBA" id="ARBA00004442"/>
    </source>
</evidence>
<dbReference type="AlphaFoldDB" id="A0A1G7LZY6"/>
<evidence type="ECO:0000256" key="3">
    <source>
        <dbReference type="ARBA" id="ARBA00023237"/>
    </source>
</evidence>
<dbReference type="Proteomes" id="UP000323502">
    <property type="component" value="Unassembled WGS sequence"/>
</dbReference>
<evidence type="ECO:0000256" key="2">
    <source>
        <dbReference type="ARBA" id="ARBA00023136"/>
    </source>
</evidence>
<dbReference type="Pfam" id="PF07715">
    <property type="entry name" value="Plug"/>
    <property type="match status" value="1"/>
</dbReference>
<comment type="subcellular location">
    <subcellularLocation>
        <location evidence="1 4">Cell outer membrane</location>
    </subcellularLocation>
</comment>
<protein>
    <submittedName>
        <fullName evidence="10">TonB-dependent receptor</fullName>
    </submittedName>
</protein>
<evidence type="ECO:0000256" key="5">
    <source>
        <dbReference type="SAM" id="MobiDB-lite"/>
    </source>
</evidence>
<dbReference type="Gene3D" id="2.40.170.20">
    <property type="entry name" value="TonB-dependent receptor, beta-barrel domain"/>
    <property type="match status" value="1"/>
</dbReference>